<evidence type="ECO:0000259" key="3">
    <source>
        <dbReference type="Pfam" id="PF02182"/>
    </source>
</evidence>
<feature type="compositionally biased region" description="Acidic residues" evidence="2">
    <location>
        <begin position="1274"/>
        <end position="1286"/>
    </location>
</feature>
<dbReference type="EMBL" id="JATAAI010000030">
    <property type="protein sequence ID" value="KAK1735998.1"/>
    <property type="molecule type" value="Genomic_DNA"/>
</dbReference>
<feature type="compositionally biased region" description="Low complexity" evidence="2">
    <location>
        <begin position="1303"/>
        <end position="1312"/>
    </location>
</feature>
<feature type="region of interest" description="Disordered" evidence="2">
    <location>
        <begin position="138"/>
        <end position="173"/>
    </location>
</feature>
<dbReference type="SUPFAM" id="SSF88697">
    <property type="entry name" value="PUA domain-like"/>
    <property type="match status" value="1"/>
</dbReference>
<dbReference type="InterPro" id="IPR003105">
    <property type="entry name" value="SRA_YDG"/>
</dbReference>
<feature type="region of interest" description="Disordered" evidence="2">
    <location>
        <begin position="627"/>
        <end position="750"/>
    </location>
</feature>
<dbReference type="InterPro" id="IPR036987">
    <property type="entry name" value="SRA-YDG_sf"/>
</dbReference>
<feature type="compositionally biased region" description="Polar residues" evidence="2">
    <location>
        <begin position="1040"/>
        <end position="1049"/>
    </location>
</feature>
<name>A0AAD8XYE2_9STRA</name>
<feature type="compositionally biased region" description="Basic residues" evidence="2">
    <location>
        <begin position="778"/>
        <end position="796"/>
    </location>
</feature>
<feature type="region of interest" description="Disordered" evidence="2">
    <location>
        <begin position="1"/>
        <end position="92"/>
    </location>
</feature>
<reference evidence="5" key="1">
    <citation type="submission" date="2023-06" db="EMBL/GenBank/DDBJ databases">
        <title>Survivors Of The Sea: Transcriptome response of Skeletonema marinoi to long-term dormancy.</title>
        <authorList>
            <person name="Pinder M.I.M."/>
            <person name="Kourtchenko O."/>
            <person name="Robertson E.K."/>
            <person name="Larsson T."/>
            <person name="Maumus F."/>
            <person name="Osuna-Cruz C.M."/>
            <person name="Vancaester E."/>
            <person name="Stenow R."/>
            <person name="Vandepoele K."/>
            <person name="Ploug H."/>
            <person name="Bruchert V."/>
            <person name="Godhe A."/>
            <person name="Topel M."/>
        </authorList>
    </citation>
    <scope>NUCLEOTIDE SEQUENCE</scope>
    <source>
        <strain evidence="5">R05AC</strain>
    </source>
</reference>
<keyword evidence="6" id="KW-1185">Reference proteome</keyword>
<feature type="region of interest" description="Disordered" evidence="2">
    <location>
        <begin position="254"/>
        <end position="276"/>
    </location>
</feature>
<comment type="caution">
    <text evidence="5">The sequence shown here is derived from an EMBL/GenBank/DDBJ whole genome shotgun (WGS) entry which is preliminary data.</text>
</comment>
<feature type="compositionally biased region" description="Acidic residues" evidence="2">
    <location>
        <begin position="667"/>
        <end position="683"/>
    </location>
</feature>
<dbReference type="Pfam" id="PF11717">
    <property type="entry name" value="Tudor-knot"/>
    <property type="match status" value="2"/>
</dbReference>
<feature type="compositionally biased region" description="Polar residues" evidence="2">
    <location>
        <begin position="710"/>
        <end position="724"/>
    </location>
</feature>
<dbReference type="SUPFAM" id="SSF54160">
    <property type="entry name" value="Chromo domain-like"/>
    <property type="match status" value="4"/>
</dbReference>
<feature type="domain" description="Tudor-knot" evidence="4">
    <location>
        <begin position="1071"/>
        <end position="1118"/>
    </location>
</feature>
<feature type="compositionally biased region" description="Polar residues" evidence="2">
    <location>
        <begin position="24"/>
        <end position="41"/>
    </location>
</feature>
<dbReference type="Proteomes" id="UP001224775">
    <property type="component" value="Unassembled WGS sequence"/>
</dbReference>
<feature type="compositionally biased region" description="Low complexity" evidence="2">
    <location>
        <begin position="1324"/>
        <end position="1337"/>
    </location>
</feature>
<feature type="compositionally biased region" description="Basic and acidic residues" evidence="2">
    <location>
        <begin position="1263"/>
        <end position="1273"/>
    </location>
</feature>
<feature type="domain" description="YDG" evidence="3">
    <location>
        <begin position="406"/>
        <end position="530"/>
    </location>
</feature>
<feature type="compositionally biased region" description="Polar residues" evidence="2">
    <location>
        <begin position="56"/>
        <end position="71"/>
    </location>
</feature>
<organism evidence="5 6">
    <name type="scientific">Skeletonema marinoi</name>
    <dbReference type="NCBI Taxonomy" id="267567"/>
    <lineage>
        <taxon>Eukaryota</taxon>
        <taxon>Sar</taxon>
        <taxon>Stramenopiles</taxon>
        <taxon>Ochrophyta</taxon>
        <taxon>Bacillariophyta</taxon>
        <taxon>Coscinodiscophyceae</taxon>
        <taxon>Thalassiosirophycidae</taxon>
        <taxon>Thalassiosirales</taxon>
        <taxon>Skeletonemataceae</taxon>
        <taxon>Skeletonema</taxon>
        <taxon>Skeletonema marinoi-dohrnii complex</taxon>
    </lineage>
</organism>
<feature type="compositionally biased region" description="Acidic residues" evidence="2">
    <location>
        <begin position="801"/>
        <end position="812"/>
    </location>
</feature>
<feature type="compositionally biased region" description="Polar residues" evidence="2">
    <location>
        <begin position="691"/>
        <end position="702"/>
    </location>
</feature>
<feature type="compositionally biased region" description="Basic and acidic residues" evidence="2">
    <location>
        <begin position="627"/>
        <end position="636"/>
    </location>
</feature>
<evidence type="ECO:0000313" key="6">
    <source>
        <dbReference type="Proteomes" id="UP001224775"/>
    </source>
</evidence>
<dbReference type="InterPro" id="IPR025995">
    <property type="entry name" value="Tudor-knot"/>
</dbReference>
<feature type="compositionally biased region" description="Basic and acidic residues" evidence="2">
    <location>
        <begin position="1145"/>
        <end position="1172"/>
    </location>
</feature>
<feature type="region of interest" description="Disordered" evidence="2">
    <location>
        <begin position="1253"/>
        <end position="1337"/>
    </location>
</feature>
<gene>
    <name evidence="5" type="ORF">QTG54_013134</name>
</gene>
<feature type="compositionally biased region" description="Acidic residues" evidence="2">
    <location>
        <begin position="1030"/>
        <end position="1039"/>
    </location>
</feature>
<evidence type="ECO:0000259" key="4">
    <source>
        <dbReference type="Pfam" id="PF11717"/>
    </source>
</evidence>
<feature type="compositionally biased region" description="Low complexity" evidence="2">
    <location>
        <begin position="72"/>
        <end position="92"/>
    </location>
</feature>
<feature type="region of interest" description="Disordered" evidence="2">
    <location>
        <begin position="764"/>
        <end position="817"/>
    </location>
</feature>
<proteinExistence type="predicted"/>
<feature type="compositionally biased region" description="Basic and acidic residues" evidence="2">
    <location>
        <begin position="916"/>
        <end position="926"/>
    </location>
</feature>
<feature type="region of interest" description="Disordered" evidence="2">
    <location>
        <begin position="882"/>
        <end position="1063"/>
    </location>
</feature>
<feature type="compositionally biased region" description="Low complexity" evidence="2">
    <location>
        <begin position="254"/>
        <end position="272"/>
    </location>
</feature>
<feature type="compositionally biased region" description="Polar residues" evidence="2">
    <location>
        <begin position="138"/>
        <end position="153"/>
    </location>
</feature>
<accession>A0AAD8XYE2</accession>
<evidence type="ECO:0000313" key="5">
    <source>
        <dbReference type="EMBL" id="KAK1735998.1"/>
    </source>
</evidence>
<dbReference type="Gene3D" id="2.30.280.10">
    <property type="entry name" value="SRA-YDG"/>
    <property type="match status" value="1"/>
</dbReference>
<keyword evidence="1" id="KW-0539">Nucleus</keyword>
<evidence type="ECO:0000256" key="1">
    <source>
        <dbReference type="ARBA" id="ARBA00023242"/>
    </source>
</evidence>
<feature type="domain" description="Tudor-knot" evidence="4">
    <location>
        <begin position="1192"/>
        <end position="1241"/>
    </location>
</feature>
<dbReference type="InterPro" id="IPR016197">
    <property type="entry name" value="Chromo-like_dom_sf"/>
</dbReference>
<feature type="region of interest" description="Disordered" evidence="2">
    <location>
        <begin position="1140"/>
        <end position="1176"/>
    </location>
</feature>
<evidence type="ECO:0000256" key="2">
    <source>
        <dbReference type="SAM" id="MobiDB-lite"/>
    </source>
</evidence>
<feature type="compositionally biased region" description="Basic residues" evidence="2">
    <location>
        <begin position="895"/>
        <end position="915"/>
    </location>
</feature>
<dbReference type="Pfam" id="PF02182">
    <property type="entry name" value="SAD_SRA"/>
    <property type="match status" value="1"/>
</dbReference>
<protein>
    <submittedName>
        <fullName evidence="5">Uncharacterized protein</fullName>
    </submittedName>
</protein>
<feature type="compositionally biased region" description="Low complexity" evidence="2">
    <location>
        <begin position="643"/>
        <end position="655"/>
    </location>
</feature>
<dbReference type="Gene3D" id="2.30.30.140">
    <property type="match status" value="3"/>
</dbReference>
<dbReference type="InterPro" id="IPR015947">
    <property type="entry name" value="PUA-like_sf"/>
</dbReference>
<sequence>MCEGGGNTSSALRKNGEILVNPLKSPSSAMAPLNSNSNLPSEKSKGRNMPPPPPRSASTTGISENNTIISQNNNIGSSATSTITTTSNGSSMGSTIEDLASICNFRQQTSSSSAPIISGTAAEVLALQNALRDYSTTTNTSGAIVSNPSSVESPISPPASTPSNSSLARNASDGAPMISGTAAAQMAMIATAAKITENGGHSAAVIANNHKSHDASRHHHAFQHGSGLDVDAVASLKVGHHDHLRQISPEDLSSSTLTSTTIGNASSSGSSSCNHWNQTRPLHIKSATTTKGGAGGMDILAEITCHAPPMPLFQQQHYQQAPPLSADSASSYQQIYHQVKHRVSGIPSYQEIYREMGQQQQQQSPAFHQRHGYIVESVDDISKNTAQHHSTTTRFGHPPSRDLLEEGKELYTRKDLITYGGHLCENKDVHGNMKDGCDSIVIANLEKDIREGDGLIWFLFSTDRTNGGGALCKSFHRKLPVRVFRSSTLSGRYAPPYLDDEENEEDDEIAYRYDGLYTIDAVWDVHGQETETFPCLGVDGWQTYFFTRVPKRPLEKEKHVAGMQYNKLGMQELWSEVQKMRGVRRPKKFEIPMAPIKLSAMKRVAITGHNASRKVGAYHPPSLEELQQKQREERKQQAKLLKRQQSSTSSKSSASGLKRVHDNSQSSEEEDKVEADGNDMEEDETKHRSHSPISRKSASNDKVVTPRPRLNSSASPRNKGNTNYDSSDSDSSTRGRRSPTKLPSPKISSTNVVDSSLFFPKRASAAKAENANREMFGKKKRPYNRKSSTKGGTKRKKADESDSDDDDEESSDEGGLIDQAVLTVGSRVLVQYKGSVFKATIRKRREKNDKHSFLIHYDGNKKTNVHWVPLERLTEILSINLDAPPLPETTSRGGAVKRKAKKAKRPAVQRQKQTHSHSDSGDEAMAKESSVPQQRDVKVDTNANDNDANKTESLEPPQADEPGAAGVTAENQADSKKDQMDVDAPNHAAEDDDESLADTKPAAFSTKQQTRKTVVLDLERASSLNNPPEKDEESDEDASQIENESTSSVGAKPKQVSGSSEKFKHPIGGCVYVEYGRSKVFYHSTIVNARKKRSACEYLVHYDGYKKSANRWVKESALHEVNSDTTRRFEEQRNVPDEILYEDAPVERSTRGRKAGDQDRPPQRARRMRSDVSELSNESVLGNIEPGVAFLQGSVVFTEWKGVLFLAKMVKKRYSGDRTEYLVSYDGYSSKYDAWVSIHKIYEVNPQTKRAFKRLKAGQDPPGGKRKDTRKQEEDDDNDEDVDENTVESAPKKRVYRKKSTEESSTTGSLTRRGSRKRKDDSSEATARSSTRASRTSTLDMQGIESGVDFLPGSTIFAEYKGGLCLAKMIKKRGKGDYMEYYIQYMGLKKTEEAWMSVGLLYEINPQTKRMFRVYSKKA</sequence>